<accession>A0A2U3NA33</accession>
<dbReference type="STRING" id="1841859.GCA_900157385_01870"/>
<protein>
    <submittedName>
        <fullName evidence="1">Uncharacterized protein</fullName>
    </submittedName>
</protein>
<organism evidence="1 2">
    <name type="scientific">Mycobacterium terramassiliense</name>
    <dbReference type="NCBI Taxonomy" id="1841859"/>
    <lineage>
        <taxon>Bacteria</taxon>
        <taxon>Bacillati</taxon>
        <taxon>Actinomycetota</taxon>
        <taxon>Actinomycetes</taxon>
        <taxon>Mycobacteriales</taxon>
        <taxon>Mycobacteriaceae</taxon>
        <taxon>Mycobacterium</taxon>
    </lineage>
</organism>
<dbReference type="Proteomes" id="UP000241595">
    <property type="component" value="Unassembled WGS sequence"/>
</dbReference>
<sequence>MATEMTSLPSGPPLLTDSDVDALAWQFLHSSYADDDYADWPLDRRLDGFLRREGLVRLVEDGDTYDLILDRVMAYIAARARLSG</sequence>
<evidence type="ECO:0000313" key="1">
    <source>
        <dbReference type="EMBL" id="SPM28388.1"/>
    </source>
</evidence>
<evidence type="ECO:0000313" key="2">
    <source>
        <dbReference type="Proteomes" id="UP000241595"/>
    </source>
</evidence>
<proteinExistence type="predicted"/>
<dbReference type="AlphaFoldDB" id="A0A2U3NA33"/>
<gene>
    <name evidence="1" type="ORF">MTAB308_1874</name>
</gene>
<name>A0A2U3NA33_9MYCO</name>
<reference evidence="1 2" key="1">
    <citation type="submission" date="2017-01" db="EMBL/GenBank/DDBJ databases">
        <authorList>
            <consortium name="Urmite Genomes"/>
        </authorList>
    </citation>
    <scope>NUCLEOTIDE SEQUENCE [LARGE SCALE GENOMIC DNA]</scope>
    <source>
        <strain evidence="1 2">AB308</strain>
    </source>
</reference>
<dbReference type="EMBL" id="FTRV01000011">
    <property type="protein sequence ID" value="SPM28388.1"/>
    <property type="molecule type" value="Genomic_DNA"/>
</dbReference>
<keyword evidence="2" id="KW-1185">Reference proteome</keyword>